<feature type="active site" description="Nucleophile" evidence="7">
    <location>
        <position position="98"/>
    </location>
</feature>
<comment type="subcellular location">
    <subcellularLocation>
        <location evidence="7">Cytoplasm</location>
    </subcellularLocation>
</comment>
<evidence type="ECO:0000256" key="2">
    <source>
        <dbReference type="ARBA" id="ARBA00022490"/>
    </source>
</evidence>
<dbReference type="EC" id="3.4.21.92" evidence="7"/>
<feature type="active site" evidence="7 8">
    <location>
        <position position="123"/>
    </location>
</feature>
<keyword evidence="3 7" id="KW-0645">Protease</keyword>
<dbReference type="Proteomes" id="UP000032210">
    <property type="component" value="Unassembled WGS sequence"/>
</dbReference>
<dbReference type="Pfam" id="PF00574">
    <property type="entry name" value="CLP_protease"/>
    <property type="match status" value="1"/>
</dbReference>
<organism evidence="11 12">
    <name type="scientific">Pseudomonas fluorescens</name>
    <dbReference type="NCBI Taxonomy" id="294"/>
    <lineage>
        <taxon>Bacteria</taxon>
        <taxon>Pseudomonadati</taxon>
        <taxon>Pseudomonadota</taxon>
        <taxon>Gammaproteobacteria</taxon>
        <taxon>Pseudomonadales</taxon>
        <taxon>Pseudomonadaceae</taxon>
        <taxon>Pseudomonas</taxon>
    </lineage>
</organism>
<dbReference type="GO" id="GO:0005737">
    <property type="term" value="C:cytoplasm"/>
    <property type="evidence" value="ECO:0007669"/>
    <property type="project" value="UniProtKB-SubCell"/>
</dbReference>
<proteinExistence type="inferred from homology"/>
<dbReference type="PROSITE" id="PS00382">
    <property type="entry name" value="CLP_PROTEASE_HIS"/>
    <property type="match status" value="1"/>
</dbReference>
<dbReference type="PANTHER" id="PTHR10381">
    <property type="entry name" value="ATP-DEPENDENT CLP PROTEASE PROTEOLYTIC SUBUNIT"/>
    <property type="match status" value="1"/>
</dbReference>
<evidence type="ECO:0000256" key="5">
    <source>
        <dbReference type="ARBA" id="ARBA00022825"/>
    </source>
</evidence>
<dbReference type="PATRIC" id="fig|294.125.peg.2103"/>
<dbReference type="RefSeq" id="WP_043048248.1">
    <property type="nucleotide sequence ID" value="NZ_JXCQ01000013.1"/>
</dbReference>
<dbReference type="GO" id="GO:0006515">
    <property type="term" value="P:protein quality control for misfolded or incompletely synthesized proteins"/>
    <property type="evidence" value="ECO:0007669"/>
    <property type="project" value="TreeGrafter"/>
</dbReference>
<feature type="transmembrane region" description="Helical" evidence="10">
    <location>
        <begin position="83"/>
        <end position="107"/>
    </location>
</feature>
<keyword evidence="2 7" id="KW-0963">Cytoplasm</keyword>
<evidence type="ECO:0000256" key="9">
    <source>
        <dbReference type="RuleBase" id="RU003567"/>
    </source>
</evidence>
<dbReference type="AlphaFoldDB" id="A0A0D0SKN9"/>
<name>A0A0D0SKN9_PSEFL</name>
<evidence type="ECO:0000256" key="6">
    <source>
        <dbReference type="ARBA" id="ARBA00034021"/>
    </source>
</evidence>
<comment type="catalytic activity">
    <reaction evidence="6 7 8">
        <text>Hydrolysis of proteins to small peptides in the presence of ATP and magnesium. alpha-casein is the usual test substrate. In the absence of ATP, only oligopeptides shorter than five residues are hydrolyzed (such as succinyl-Leu-Tyr-|-NHMec, and Leu-Tyr-Leu-|-Tyr-Trp, in which cleavage of the -Tyr-|-Leu- and -Tyr-|-Trp bonds also occurs).</text>
        <dbReference type="EC" id="3.4.21.92"/>
    </reaction>
</comment>
<dbReference type="Gene3D" id="3.90.226.10">
    <property type="entry name" value="2-enoyl-CoA Hydratase, Chain A, domain 1"/>
    <property type="match status" value="1"/>
</dbReference>
<evidence type="ECO:0000313" key="12">
    <source>
        <dbReference type="Proteomes" id="UP000032210"/>
    </source>
</evidence>
<evidence type="ECO:0000256" key="8">
    <source>
        <dbReference type="PROSITE-ProRule" id="PRU10086"/>
    </source>
</evidence>
<reference evidence="11 12" key="1">
    <citation type="submission" date="2015-01" db="EMBL/GenBank/DDBJ databases">
        <title>Genome sequence of the beneficial rhizobacterium Pseudomonas fluorescens 2-79.</title>
        <authorList>
            <person name="Thuermer A."/>
            <person name="Daniel R."/>
        </authorList>
    </citation>
    <scope>NUCLEOTIDE SEQUENCE [LARGE SCALE GENOMIC DNA]</scope>
    <source>
        <strain evidence="11 12">2-79</strain>
    </source>
</reference>
<dbReference type="SUPFAM" id="SSF52096">
    <property type="entry name" value="ClpP/crotonase"/>
    <property type="match status" value="1"/>
</dbReference>
<dbReference type="InterPro" id="IPR001907">
    <property type="entry name" value="ClpP"/>
</dbReference>
<dbReference type="InterPro" id="IPR023562">
    <property type="entry name" value="ClpP/TepA"/>
</dbReference>
<keyword evidence="10" id="KW-0812">Transmembrane</keyword>
<keyword evidence="5 7" id="KW-0720">Serine protease</keyword>
<evidence type="ECO:0000313" key="11">
    <source>
        <dbReference type="EMBL" id="KIR22553.1"/>
    </source>
</evidence>
<dbReference type="GO" id="GO:0051117">
    <property type="term" value="F:ATPase binding"/>
    <property type="evidence" value="ECO:0007669"/>
    <property type="project" value="TreeGrafter"/>
</dbReference>
<accession>A0A0D0SKN9</accession>
<dbReference type="PRINTS" id="PR00127">
    <property type="entry name" value="CLPPROTEASEP"/>
</dbReference>
<gene>
    <name evidence="11" type="primary">clpP_2</name>
    <name evidence="7" type="synonym">clpP</name>
    <name evidence="11" type="ORF">PFLU3_20530</name>
</gene>
<keyword evidence="4 7" id="KW-0378">Hydrolase</keyword>
<dbReference type="GO" id="GO:0004176">
    <property type="term" value="F:ATP-dependent peptidase activity"/>
    <property type="evidence" value="ECO:0007669"/>
    <property type="project" value="InterPro"/>
</dbReference>
<dbReference type="GO" id="GO:0009368">
    <property type="term" value="C:endopeptidase Clp complex"/>
    <property type="evidence" value="ECO:0007669"/>
    <property type="project" value="TreeGrafter"/>
</dbReference>
<protein>
    <recommendedName>
        <fullName evidence="7 9">ATP-dependent Clp protease proteolytic subunit</fullName>
        <ecNumber evidence="7">3.4.21.92</ecNumber>
    </recommendedName>
    <alternativeName>
        <fullName evidence="7">Endopeptidase Clp</fullName>
    </alternativeName>
</protein>
<evidence type="ECO:0000256" key="10">
    <source>
        <dbReference type="SAM" id="Phobius"/>
    </source>
</evidence>
<dbReference type="GO" id="GO:0004252">
    <property type="term" value="F:serine-type endopeptidase activity"/>
    <property type="evidence" value="ECO:0007669"/>
    <property type="project" value="UniProtKB-UniRule"/>
</dbReference>
<dbReference type="NCBIfam" id="NF009205">
    <property type="entry name" value="PRK12553.1"/>
    <property type="match status" value="1"/>
</dbReference>
<evidence type="ECO:0000256" key="7">
    <source>
        <dbReference type="HAMAP-Rule" id="MF_00444"/>
    </source>
</evidence>
<dbReference type="CDD" id="cd07017">
    <property type="entry name" value="S14_ClpP_2"/>
    <property type="match status" value="1"/>
</dbReference>
<comment type="subunit">
    <text evidence="7">Fourteen ClpP subunits assemble into 2 heptameric rings which stack back to back to give a disk-like structure with a central cavity, resembling the structure of eukaryotic proteasomes.</text>
</comment>
<keyword evidence="10" id="KW-0472">Membrane</keyword>
<dbReference type="InterPro" id="IPR029045">
    <property type="entry name" value="ClpP/crotonase-like_dom_sf"/>
</dbReference>
<comment type="function">
    <text evidence="7">Cleaves peptides in various proteins in a process that requires ATP hydrolysis. Has a chymotrypsin-like activity. Plays a major role in the degradation of misfolded proteins.</text>
</comment>
<comment type="caution">
    <text evidence="11">The sequence shown here is derived from an EMBL/GenBank/DDBJ whole genome shotgun (WGS) entry which is preliminary data.</text>
</comment>
<dbReference type="HAMAP" id="MF_00444">
    <property type="entry name" value="ClpP"/>
    <property type="match status" value="1"/>
</dbReference>
<evidence type="ECO:0000256" key="4">
    <source>
        <dbReference type="ARBA" id="ARBA00022801"/>
    </source>
</evidence>
<dbReference type="EMBL" id="JXCQ01000013">
    <property type="protein sequence ID" value="KIR22553.1"/>
    <property type="molecule type" value="Genomic_DNA"/>
</dbReference>
<comment type="similarity">
    <text evidence="1 7 9">Belongs to the peptidase S14 family.</text>
</comment>
<dbReference type="PANTHER" id="PTHR10381:SF70">
    <property type="entry name" value="ATP-DEPENDENT CLP PROTEASE PROTEOLYTIC SUBUNIT"/>
    <property type="match status" value="1"/>
</dbReference>
<sequence length="201" mass="22295">MNTDEQEQDNKEQQGAVSAKLMEYAIKARKVFITGVVDERMAKDVVQQLHILASINDDPIYVFINSPGGHVESGDMIFDAIRFIAPPVVMIGSGSVASAGALIYAAAKKENRYSLPNTRFLLHQPSGGFQGPASNVEIYMNEIVRMKKRLDKIFAQATGQTTEKISADTERDFWLNAEEALEYGLVNRIIVSEKEITRPTS</sequence>
<evidence type="ECO:0000256" key="3">
    <source>
        <dbReference type="ARBA" id="ARBA00022670"/>
    </source>
</evidence>
<dbReference type="InterPro" id="IPR033135">
    <property type="entry name" value="ClpP_His_AS"/>
</dbReference>
<evidence type="ECO:0000256" key="1">
    <source>
        <dbReference type="ARBA" id="ARBA00007039"/>
    </source>
</evidence>
<keyword evidence="10" id="KW-1133">Transmembrane helix</keyword>